<comment type="subcellular location">
    <subcellularLocation>
        <location evidence="1">Membrane</location>
        <topology evidence="1">Multi-pass membrane protein</topology>
    </subcellularLocation>
</comment>
<keyword evidence="8" id="KW-1185">Reference proteome</keyword>
<evidence type="ECO:0000313" key="8">
    <source>
        <dbReference type="Proteomes" id="UP000831390"/>
    </source>
</evidence>
<gene>
    <name evidence="7" type="ORF">MTP16_00715</name>
</gene>
<dbReference type="Pfam" id="PF05154">
    <property type="entry name" value="TM2"/>
    <property type="match status" value="1"/>
</dbReference>
<dbReference type="Proteomes" id="UP000831390">
    <property type="component" value="Chromosome"/>
</dbReference>
<evidence type="ECO:0000259" key="6">
    <source>
        <dbReference type="Pfam" id="PF05154"/>
    </source>
</evidence>
<keyword evidence="3 5" id="KW-1133">Transmembrane helix</keyword>
<protein>
    <submittedName>
        <fullName evidence="7">NINE protein</fullName>
    </submittedName>
</protein>
<feature type="domain" description="TM2" evidence="6">
    <location>
        <begin position="2"/>
        <end position="33"/>
    </location>
</feature>
<evidence type="ECO:0000256" key="2">
    <source>
        <dbReference type="ARBA" id="ARBA00022692"/>
    </source>
</evidence>
<sequence length="87" mass="9026">MVLGFFGAHHFYLGHNRDGFRYLLYTLAGLLLMAVAVPIAKSSAFSSGFGGVVVALFLLAGGLGVIAAIYAQALLDAIRILTGSLAP</sequence>
<feature type="transmembrane region" description="Helical" evidence="5">
    <location>
        <begin position="52"/>
        <end position="75"/>
    </location>
</feature>
<organism evidence="7 8">
    <name type="scientific">Hymenobacter monticola</name>
    <dbReference type="NCBI Taxonomy" id="1705399"/>
    <lineage>
        <taxon>Bacteria</taxon>
        <taxon>Pseudomonadati</taxon>
        <taxon>Bacteroidota</taxon>
        <taxon>Cytophagia</taxon>
        <taxon>Cytophagales</taxon>
        <taxon>Hymenobacteraceae</taxon>
        <taxon>Hymenobacter</taxon>
    </lineage>
</organism>
<name>A0ABY4BB41_9BACT</name>
<evidence type="ECO:0000256" key="5">
    <source>
        <dbReference type="SAM" id="Phobius"/>
    </source>
</evidence>
<evidence type="ECO:0000256" key="1">
    <source>
        <dbReference type="ARBA" id="ARBA00004141"/>
    </source>
</evidence>
<dbReference type="EMBL" id="CP094534">
    <property type="protein sequence ID" value="UOE36378.1"/>
    <property type="molecule type" value="Genomic_DNA"/>
</dbReference>
<keyword evidence="2 5" id="KW-0812">Transmembrane</keyword>
<accession>A0ABY4BB41</accession>
<feature type="transmembrane region" description="Helical" evidence="5">
    <location>
        <begin position="20"/>
        <end position="40"/>
    </location>
</feature>
<proteinExistence type="predicted"/>
<reference evidence="7 8" key="1">
    <citation type="submission" date="2022-03" db="EMBL/GenBank/DDBJ databases">
        <title>Hymenobactersp. isolated from the air.</title>
        <authorList>
            <person name="Won M."/>
            <person name="Kwon S.-W."/>
        </authorList>
    </citation>
    <scope>NUCLEOTIDE SEQUENCE [LARGE SCALE GENOMIC DNA]</scope>
    <source>
        <strain evidence="7 8">KACC 22596</strain>
    </source>
</reference>
<evidence type="ECO:0000256" key="3">
    <source>
        <dbReference type="ARBA" id="ARBA00022989"/>
    </source>
</evidence>
<dbReference type="InterPro" id="IPR007829">
    <property type="entry name" value="TM2"/>
</dbReference>
<evidence type="ECO:0000256" key="4">
    <source>
        <dbReference type="ARBA" id="ARBA00023136"/>
    </source>
</evidence>
<evidence type="ECO:0000313" key="7">
    <source>
        <dbReference type="EMBL" id="UOE36378.1"/>
    </source>
</evidence>
<keyword evidence="4 5" id="KW-0472">Membrane</keyword>